<sequence>MADITPTPAPRFVAVEATYTSASGDVVGPVWGVRDTELERFAPFGSRVLSEHAAQTIARVNDDRWSFVDKFDLLPPPPAPRYVWESTRYDWHGEILGPHAGVLDAEKGLFYPFDVAGAAESPGAVGDVAAQPELFHGCPAVQTVDPSVTPATSEETL</sequence>
<proteinExistence type="predicted"/>
<organism evidence="1 2">
    <name type="scientific">Arthrobacter phage Maureen</name>
    <dbReference type="NCBI Taxonomy" id="2419961"/>
    <lineage>
        <taxon>Viruses</taxon>
        <taxon>Duplodnaviria</taxon>
        <taxon>Heunggongvirae</taxon>
        <taxon>Uroviricota</taxon>
        <taxon>Caudoviricetes</taxon>
        <taxon>Casidaviridae</taxon>
        <taxon>Liebevirus</taxon>
        <taxon>Liebevirus liebe</taxon>
        <taxon>Arthrobacter virus Liebe</taxon>
    </lineage>
</organism>
<evidence type="ECO:0000313" key="1">
    <source>
        <dbReference type="EMBL" id="AYN58538.1"/>
    </source>
</evidence>
<protein>
    <submittedName>
        <fullName evidence="1">Uncharacterized protein</fullName>
    </submittedName>
</protein>
<name>A0A3G2KHU0_9CAUD</name>
<gene>
    <name evidence="1" type="primary">57</name>
    <name evidence="1" type="ORF">PBI_MAUREEN_57</name>
</gene>
<reference evidence="2" key="1">
    <citation type="submission" date="2018-09" db="EMBL/GenBank/DDBJ databases">
        <authorList>
            <person name="Rimple P.A."/>
            <person name="Stoner T.H."/>
            <person name="Garlena R.A."/>
            <person name="Russell D.A."/>
            <person name="Pope W.H."/>
            <person name="Jacobs-Sera D."/>
            <person name="Hatfull G.F."/>
        </authorList>
    </citation>
    <scope>NUCLEOTIDE SEQUENCE [LARGE SCALE GENOMIC DNA]</scope>
</reference>
<dbReference type="Proteomes" id="UP000273822">
    <property type="component" value="Segment"/>
</dbReference>
<dbReference type="EMBL" id="MH834619">
    <property type="protein sequence ID" value="AYN58538.1"/>
    <property type="molecule type" value="Genomic_DNA"/>
</dbReference>
<evidence type="ECO:0000313" key="2">
    <source>
        <dbReference type="Proteomes" id="UP000273822"/>
    </source>
</evidence>
<accession>A0A3G2KHU0</accession>